<accession>A0ACB9X491</accession>
<sequence length="113" mass="12792">MRGGKAKVLSKKARRSQDIHLYKQGMDKDKAIHHYLDEHATLPTALPSCHPGPAALCPPIEALRHMESERVRALWSYIWFSHYSLREGLGGGWQGRSGVVEEEGFYPWMSECG</sequence>
<protein>
    <submittedName>
        <fullName evidence="1">Uncharacterized protein</fullName>
    </submittedName>
</protein>
<keyword evidence="2" id="KW-1185">Reference proteome</keyword>
<organism evidence="1 2">
    <name type="scientific">Chaenocephalus aceratus</name>
    <name type="common">Blackfin icefish</name>
    <name type="synonym">Chaenichthys aceratus</name>
    <dbReference type="NCBI Taxonomy" id="36190"/>
    <lineage>
        <taxon>Eukaryota</taxon>
        <taxon>Metazoa</taxon>
        <taxon>Chordata</taxon>
        <taxon>Craniata</taxon>
        <taxon>Vertebrata</taxon>
        <taxon>Euteleostomi</taxon>
        <taxon>Actinopterygii</taxon>
        <taxon>Neopterygii</taxon>
        <taxon>Teleostei</taxon>
        <taxon>Neoteleostei</taxon>
        <taxon>Acanthomorphata</taxon>
        <taxon>Eupercaria</taxon>
        <taxon>Perciformes</taxon>
        <taxon>Notothenioidei</taxon>
        <taxon>Channichthyidae</taxon>
        <taxon>Chaenocephalus</taxon>
    </lineage>
</organism>
<evidence type="ECO:0000313" key="2">
    <source>
        <dbReference type="Proteomes" id="UP001057452"/>
    </source>
</evidence>
<gene>
    <name evidence="1" type="ORF">KUCAC02_028984</name>
</gene>
<proteinExistence type="predicted"/>
<dbReference type="Proteomes" id="UP001057452">
    <property type="component" value="Chromosome 9"/>
</dbReference>
<dbReference type="EMBL" id="CM043793">
    <property type="protein sequence ID" value="KAI4821032.1"/>
    <property type="molecule type" value="Genomic_DNA"/>
</dbReference>
<reference evidence="1" key="1">
    <citation type="submission" date="2022-05" db="EMBL/GenBank/DDBJ databases">
        <title>Chromosome-level genome of Chaenocephalus aceratus.</title>
        <authorList>
            <person name="Park H."/>
        </authorList>
    </citation>
    <scope>NUCLEOTIDE SEQUENCE</scope>
    <source>
        <strain evidence="1">KU_202001</strain>
    </source>
</reference>
<name>A0ACB9X491_CHAAC</name>
<evidence type="ECO:0000313" key="1">
    <source>
        <dbReference type="EMBL" id="KAI4821032.1"/>
    </source>
</evidence>
<comment type="caution">
    <text evidence="1">The sequence shown here is derived from an EMBL/GenBank/DDBJ whole genome shotgun (WGS) entry which is preliminary data.</text>
</comment>